<name>A0A8S1YBE1_PAROT</name>
<reference evidence="1" key="1">
    <citation type="submission" date="2021-01" db="EMBL/GenBank/DDBJ databases">
        <authorList>
            <consortium name="Genoscope - CEA"/>
            <person name="William W."/>
        </authorList>
    </citation>
    <scope>NUCLEOTIDE SEQUENCE</scope>
</reference>
<evidence type="ECO:0000313" key="1">
    <source>
        <dbReference type="EMBL" id="CAD8208784.1"/>
    </source>
</evidence>
<gene>
    <name evidence="1" type="ORF">POCTA_138.1.T1450069</name>
</gene>
<evidence type="ECO:0000313" key="2">
    <source>
        <dbReference type="Proteomes" id="UP000683925"/>
    </source>
</evidence>
<organism evidence="1 2">
    <name type="scientific">Paramecium octaurelia</name>
    <dbReference type="NCBI Taxonomy" id="43137"/>
    <lineage>
        <taxon>Eukaryota</taxon>
        <taxon>Sar</taxon>
        <taxon>Alveolata</taxon>
        <taxon>Ciliophora</taxon>
        <taxon>Intramacronucleata</taxon>
        <taxon>Oligohymenophorea</taxon>
        <taxon>Peniculida</taxon>
        <taxon>Parameciidae</taxon>
        <taxon>Paramecium</taxon>
    </lineage>
</organism>
<dbReference type="AlphaFoldDB" id="A0A8S1YBE1"/>
<comment type="caution">
    <text evidence="1">The sequence shown here is derived from an EMBL/GenBank/DDBJ whole genome shotgun (WGS) entry which is preliminary data.</text>
</comment>
<accession>A0A8S1YBE1</accession>
<dbReference type="Proteomes" id="UP000683925">
    <property type="component" value="Unassembled WGS sequence"/>
</dbReference>
<dbReference type="OMA" id="DNQQDQK"/>
<keyword evidence="2" id="KW-1185">Reference proteome</keyword>
<dbReference type="EMBL" id="CAJJDP010000147">
    <property type="protein sequence ID" value="CAD8208784.1"/>
    <property type="molecule type" value="Genomic_DNA"/>
</dbReference>
<dbReference type="OrthoDB" id="296610at2759"/>
<proteinExistence type="predicted"/>
<sequence>MQQCNLADFSFSLQNQNDIEVEQQTNFLGIDSSAADISSEEENDLDRKIQQLYSQTKQALQSIKKRQISEQVNSAKDLSNVKSCLVCSKSLPFLQLFVSNKVFARNDKIKGFTAIQYPQHLNYINKSDNQQDQKQKIKQKIQNTSYFSVPKRNICYSYIKI</sequence>
<protein>
    <submittedName>
        <fullName evidence="1">Uncharacterized protein</fullName>
    </submittedName>
</protein>